<reference evidence="1" key="1">
    <citation type="submission" date="2020-10" db="EMBL/GenBank/DDBJ databases">
        <authorList>
            <person name="Gilroy R."/>
        </authorList>
    </citation>
    <scope>NUCLEOTIDE SEQUENCE</scope>
    <source>
        <strain evidence="1">ChiW3-316</strain>
    </source>
</reference>
<gene>
    <name evidence="1" type="ORF">IAD20_02420</name>
</gene>
<name>A0A9D1M322_9PROT</name>
<dbReference type="AlphaFoldDB" id="A0A9D1M322"/>
<accession>A0A9D1M322</accession>
<comment type="caution">
    <text evidence="1">The sequence shown here is derived from an EMBL/GenBank/DDBJ whole genome shotgun (WGS) entry which is preliminary data.</text>
</comment>
<dbReference type="EMBL" id="DVNC01000021">
    <property type="protein sequence ID" value="HIU52915.1"/>
    <property type="molecule type" value="Genomic_DNA"/>
</dbReference>
<organism evidence="1 2">
    <name type="scientific">Candidatus Scatocola faecipullorum</name>
    <dbReference type="NCBI Taxonomy" id="2840917"/>
    <lineage>
        <taxon>Bacteria</taxon>
        <taxon>Pseudomonadati</taxon>
        <taxon>Pseudomonadota</taxon>
        <taxon>Alphaproteobacteria</taxon>
        <taxon>Rhodospirillales</taxon>
        <taxon>Rhodospirillaceae</taxon>
        <taxon>Rhodospirillaceae incertae sedis</taxon>
        <taxon>Candidatus Scatocola</taxon>
    </lineage>
</organism>
<evidence type="ECO:0000313" key="2">
    <source>
        <dbReference type="Proteomes" id="UP000824107"/>
    </source>
</evidence>
<dbReference type="Proteomes" id="UP000824107">
    <property type="component" value="Unassembled WGS sequence"/>
</dbReference>
<evidence type="ECO:0000313" key="1">
    <source>
        <dbReference type="EMBL" id="HIU52915.1"/>
    </source>
</evidence>
<proteinExistence type="predicted"/>
<reference evidence="1" key="2">
    <citation type="journal article" date="2021" name="PeerJ">
        <title>Extensive microbial diversity within the chicken gut microbiome revealed by metagenomics and culture.</title>
        <authorList>
            <person name="Gilroy R."/>
            <person name="Ravi A."/>
            <person name="Getino M."/>
            <person name="Pursley I."/>
            <person name="Horton D.L."/>
            <person name="Alikhan N.F."/>
            <person name="Baker D."/>
            <person name="Gharbi K."/>
            <person name="Hall N."/>
            <person name="Watson M."/>
            <person name="Adriaenssens E.M."/>
            <person name="Foster-Nyarko E."/>
            <person name="Jarju S."/>
            <person name="Secka A."/>
            <person name="Antonio M."/>
            <person name="Oren A."/>
            <person name="Chaudhuri R.R."/>
            <person name="La Ragione R."/>
            <person name="Hildebrand F."/>
            <person name="Pallen M.J."/>
        </authorList>
    </citation>
    <scope>NUCLEOTIDE SEQUENCE</scope>
    <source>
        <strain evidence="1">ChiW3-316</strain>
    </source>
</reference>
<sequence length="127" mass="15054">MKKNYSDGLEFLIKKHVCVLTEMALQQPMEGHYQAIHEKFAKLVRKSEELGISYYYEDEKLRSEQEALGHAVSGLISYLRQHAGEQKPYKNYLWSLDIFSACVYCPYIIERSEIYTFWQFCIRNNVI</sequence>
<protein>
    <submittedName>
        <fullName evidence="1">Uncharacterized protein</fullName>
    </submittedName>
</protein>